<dbReference type="Pfam" id="PF11042">
    <property type="entry name" value="DUF2750"/>
    <property type="match status" value="1"/>
</dbReference>
<sequence length="118" mass="13671">MNTEISLRDYYEEFIEEIQMTEIVWGLQNADGWAVCESNDFDGQETIPFWSSEKRAKLLCVEEWQDYQPAPIAFDDFIDAWLHGMHEDGVLAGINWNSELVGPEIEPVMLIEDLLAEE</sequence>
<name>A0ABV2BUF7_9GAMM</name>
<dbReference type="RefSeq" id="WP_353896161.1">
    <property type="nucleotide sequence ID" value="NZ_JBEVCJ010000011.1"/>
</dbReference>
<keyword evidence="2" id="KW-1185">Reference proteome</keyword>
<organism evidence="1 2">
    <name type="scientific">Aliikangiella maris</name>
    <dbReference type="NCBI Taxonomy" id="3162458"/>
    <lineage>
        <taxon>Bacteria</taxon>
        <taxon>Pseudomonadati</taxon>
        <taxon>Pseudomonadota</taxon>
        <taxon>Gammaproteobacteria</taxon>
        <taxon>Oceanospirillales</taxon>
        <taxon>Pleioneaceae</taxon>
        <taxon>Aliikangiella</taxon>
    </lineage>
</organism>
<dbReference type="EMBL" id="JBEVCJ010000011">
    <property type="protein sequence ID" value="MET1255576.1"/>
    <property type="molecule type" value="Genomic_DNA"/>
</dbReference>
<protein>
    <submittedName>
        <fullName evidence="1">DUF2750 domain-containing protein</fullName>
    </submittedName>
</protein>
<dbReference type="Proteomes" id="UP001548189">
    <property type="component" value="Unassembled WGS sequence"/>
</dbReference>
<accession>A0ABV2BUF7</accession>
<gene>
    <name evidence="1" type="ORF">ABVT43_10590</name>
</gene>
<reference evidence="1 2" key="1">
    <citation type="submission" date="2024-06" db="EMBL/GenBank/DDBJ databases">
        <authorList>
            <person name="Li F."/>
        </authorList>
    </citation>
    <scope>NUCLEOTIDE SEQUENCE [LARGE SCALE GENOMIC DNA]</scope>
    <source>
        <strain evidence="1 2">GXAS 311</strain>
    </source>
</reference>
<evidence type="ECO:0000313" key="2">
    <source>
        <dbReference type="Proteomes" id="UP001548189"/>
    </source>
</evidence>
<proteinExistence type="predicted"/>
<dbReference type="InterPro" id="IPR021284">
    <property type="entry name" value="DUF2750"/>
</dbReference>
<comment type="caution">
    <text evidence="1">The sequence shown here is derived from an EMBL/GenBank/DDBJ whole genome shotgun (WGS) entry which is preliminary data.</text>
</comment>
<evidence type="ECO:0000313" key="1">
    <source>
        <dbReference type="EMBL" id="MET1255576.1"/>
    </source>
</evidence>